<accession>A0AA86QI22</accession>
<gene>
    <name evidence="3" type="ORF">HINF_LOCUS44292</name>
    <name evidence="4" type="ORF">HINF_LOCUS44393</name>
</gene>
<comment type="caution">
    <text evidence="3">The sequence shown here is derived from an EMBL/GenBank/DDBJ whole genome shotgun (WGS) entry which is preliminary data.</text>
</comment>
<feature type="transmembrane region" description="Helical" evidence="2">
    <location>
        <begin position="222"/>
        <end position="242"/>
    </location>
</feature>
<name>A0AA86QI22_9EUKA</name>
<feature type="transmembrane region" description="Helical" evidence="2">
    <location>
        <begin position="401"/>
        <end position="420"/>
    </location>
</feature>
<dbReference type="PANTHER" id="PTHR16189">
    <property type="entry name" value="TRANSMEMBRANE PROTEIN 104-RELATED"/>
    <property type="match status" value="1"/>
</dbReference>
<evidence type="ECO:0000256" key="2">
    <source>
        <dbReference type="SAM" id="Phobius"/>
    </source>
</evidence>
<feature type="transmembrane region" description="Helical" evidence="2">
    <location>
        <begin position="31"/>
        <end position="53"/>
    </location>
</feature>
<evidence type="ECO:0000313" key="3">
    <source>
        <dbReference type="EMBL" id="CAI9956647.1"/>
    </source>
</evidence>
<dbReference type="GO" id="GO:0016020">
    <property type="term" value="C:membrane"/>
    <property type="evidence" value="ECO:0007669"/>
    <property type="project" value="UniProtKB-SubCell"/>
</dbReference>
<feature type="transmembrane region" description="Helical" evidence="2">
    <location>
        <begin position="131"/>
        <end position="150"/>
    </location>
</feature>
<feature type="transmembrane region" description="Helical" evidence="2">
    <location>
        <begin position="473"/>
        <end position="493"/>
    </location>
</feature>
<dbReference type="EMBL" id="CATOUU010000878">
    <property type="protein sequence ID" value="CAI9956647.1"/>
    <property type="molecule type" value="Genomic_DNA"/>
</dbReference>
<evidence type="ECO:0000256" key="1">
    <source>
        <dbReference type="ARBA" id="ARBA00004141"/>
    </source>
</evidence>
<keyword evidence="5" id="KW-1185">Reference proteome</keyword>
<reference evidence="3" key="1">
    <citation type="submission" date="2023-06" db="EMBL/GenBank/DDBJ databases">
        <authorList>
            <person name="Kurt Z."/>
        </authorList>
    </citation>
    <scope>NUCLEOTIDE SEQUENCE</scope>
</reference>
<feature type="transmembrane region" description="Helical" evidence="2">
    <location>
        <begin position="426"/>
        <end position="447"/>
    </location>
</feature>
<dbReference type="EMBL" id="CAXDID020000188">
    <property type="protein sequence ID" value="CAL6051485.1"/>
    <property type="molecule type" value="Genomic_DNA"/>
</dbReference>
<evidence type="ECO:0000313" key="4">
    <source>
        <dbReference type="EMBL" id="CAL6051485.1"/>
    </source>
</evidence>
<dbReference type="AlphaFoldDB" id="A0AA86QI22"/>
<feature type="transmembrane region" description="Helical" evidence="2">
    <location>
        <begin position="191"/>
        <end position="210"/>
    </location>
</feature>
<feature type="transmembrane region" description="Helical" evidence="2">
    <location>
        <begin position="304"/>
        <end position="329"/>
    </location>
</feature>
<keyword evidence="2" id="KW-0812">Transmembrane</keyword>
<comment type="subcellular location">
    <subcellularLocation>
        <location evidence="1">Membrane</location>
        <topology evidence="1">Multi-pass membrane protein</topology>
    </subcellularLocation>
</comment>
<evidence type="ECO:0000313" key="5">
    <source>
        <dbReference type="Proteomes" id="UP001642409"/>
    </source>
</evidence>
<keyword evidence="2" id="KW-0472">Membrane</keyword>
<reference evidence="4 5" key="2">
    <citation type="submission" date="2024-07" db="EMBL/GenBank/DDBJ databases">
        <authorList>
            <person name="Akdeniz Z."/>
        </authorList>
    </citation>
    <scope>NUCLEOTIDE SEQUENCE [LARGE SCALE GENOMIC DNA]</scope>
</reference>
<dbReference type="Proteomes" id="UP001642409">
    <property type="component" value="Unassembled WGS sequence"/>
</dbReference>
<keyword evidence="2" id="KW-1133">Transmembrane helix</keyword>
<dbReference type="PANTHER" id="PTHR16189:SF0">
    <property type="entry name" value="TRANSMEMBRANE PROTEIN 104"/>
    <property type="match status" value="1"/>
</dbReference>
<organism evidence="3">
    <name type="scientific">Hexamita inflata</name>
    <dbReference type="NCBI Taxonomy" id="28002"/>
    <lineage>
        <taxon>Eukaryota</taxon>
        <taxon>Metamonada</taxon>
        <taxon>Diplomonadida</taxon>
        <taxon>Hexamitidae</taxon>
        <taxon>Hexamitinae</taxon>
        <taxon>Hexamita</taxon>
    </lineage>
</organism>
<proteinExistence type="predicted"/>
<sequence>MKIKTYSHLAVMSIIINYAVGTGILNLPHAVASASIGVSTMLIIIISCSSFLLGQYSLDALSKTFALTRAGKLTQPHSYQMIDEADDEEKYTKLDSEPENANKPNVDFSIPNNYTTQFSTLCQLYFGRTGFYIYQIAIVIYFFGTIWGYGQVVSSSLTSVIPMTFLPSFKGDKWQCSDPCSYTIQACSDSYWIWLSIAGLFSCVMIFFNLSEQKILQSVFTYCRFALLGITCVLIIYCLSTQPYLDKSMYKEGNFVNPHTVFWGFDLKAIGSLFSSITFSQVYHHSLPSIFQPTEKKYQGKLNISIMSSSIFLALITAIIAIPGALYFANDASDLITLNFNTWTGKGFDPTAKQPVFPQIISYVIRLLPPIYVLSSIPINGLTMSVNVQQMIPDQHREKKWVQITLNLMCIIPPILLAGFSRCLGVIIEFTGLMGYIIMLAPAVVLLKAKSMCKVEFGDSKSPFEIITSKQPIIWGVIGFNLVGFVLTVYSLIAGFF</sequence>
<protein>
    <submittedName>
        <fullName evidence="3">Putative</fullName>
    </submittedName>
</protein>
<feature type="transmembrane region" description="Helical" evidence="2">
    <location>
        <begin position="7"/>
        <end position="25"/>
    </location>
</feature>